<feature type="chain" id="PRO_5026370889" description="Carboxylic ester hydrolase" evidence="7">
    <location>
        <begin position="19"/>
        <end position="604"/>
    </location>
</feature>
<dbReference type="PROSITE" id="PS00941">
    <property type="entry name" value="CARBOXYLESTERASE_B_2"/>
    <property type="match status" value="1"/>
</dbReference>
<evidence type="ECO:0000259" key="9">
    <source>
        <dbReference type="Pfam" id="PF00135"/>
    </source>
</evidence>
<sequence length="604" mass="69340">MLINVFVILIFKLTFTVTQYSERSPTVRLKQGIVTGIKVYGEKNRVDAFFGIPYAAPPINNLRFTPPQKHPGWNGTLEASNYGPPCLQIPIANKQDEDCLYLNIWTPEYWHRYAPKPVVIFFEGIEFSRSNQMHIPGQELAMEDVIVVTVNYRLNIFGFLCLGIPEARGNLGLLDQYFAILWVKQNIQHFGGNPEKINLYGYSSGAASAVLHITSPRTAGLLQRIILSSGSPTSPWHMSKNPFAASKKFASMLKCLNEEPKIVLKCMQSKSASEILKTYQDYLELGNNELFLPVVDDFLSEADKYLPNDPTKSLKDGTYVQVAIMAGISKVIVDFQHDKWAKLTAQGLLQLQQYIEKIKIPEIITRYNFNNNNKEQILELLKWRYVTTSQSNTNLLLKQLIQLEFESKIEAPHYSFLSLLESSYIEPIYAYHLDDLGFSLNSSDAFLTSDMLLLFGPLVLNKIDRRHFNTRESILSRKFKGKILNFINFGNPSPKKEDNWKRYSPNDYYVEYFNETNCKIDDEIISRNRRISFWTHLLPKLSQVKSYSGSHPKELLSPDPAANFKHAVYTLVGLLIALLMLLAICIFLLKKSYKERERHLHMVY</sequence>
<feature type="domain" description="Carboxylesterase type B" evidence="9">
    <location>
        <begin position="24"/>
        <end position="524"/>
    </location>
</feature>
<dbReference type="EMBL" id="MN256354">
    <property type="protein sequence ID" value="QIK02117.1"/>
    <property type="molecule type" value="mRNA"/>
</dbReference>
<evidence type="ECO:0000256" key="5">
    <source>
        <dbReference type="ARBA" id="ARBA00023157"/>
    </source>
</evidence>
<comment type="similarity">
    <text evidence="1 7">Belongs to the type-B carboxylesterase/lipase family.</text>
</comment>
<organism evidence="10">
    <name type="scientific">Holotrichia parallela</name>
    <name type="common">Dark black chafer beetle</name>
    <name type="synonym">Pedinotrichia parallela</name>
    <dbReference type="NCBI Taxonomy" id="93412"/>
    <lineage>
        <taxon>Eukaryota</taxon>
        <taxon>Metazoa</taxon>
        <taxon>Ecdysozoa</taxon>
        <taxon>Arthropoda</taxon>
        <taxon>Hexapoda</taxon>
        <taxon>Insecta</taxon>
        <taxon>Pterygota</taxon>
        <taxon>Neoptera</taxon>
        <taxon>Endopterygota</taxon>
        <taxon>Coleoptera</taxon>
        <taxon>Polyphaga</taxon>
        <taxon>Scarabaeiformia</taxon>
        <taxon>Scarabaeidae</taxon>
        <taxon>Melolonthinae</taxon>
        <taxon>Holotrichia</taxon>
    </lineage>
</organism>
<keyword evidence="8" id="KW-0472">Membrane</keyword>
<keyword evidence="5" id="KW-1015">Disulfide bond</keyword>
<dbReference type="AlphaFoldDB" id="A0A6G7SK25"/>
<proteinExistence type="evidence at transcript level"/>
<dbReference type="Gene3D" id="3.40.50.1820">
    <property type="entry name" value="alpha/beta hydrolase"/>
    <property type="match status" value="1"/>
</dbReference>
<protein>
    <recommendedName>
        <fullName evidence="7">Carboxylic ester hydrolase</fullName>
        <ecNumber evidence="7">3.1.1.-</ecNumber>
    </recommendedName>
</protein>
<keyword evidence="4 7" id="KW-0378">Hydrolase</keyword>
<keyword evidence="2" id="KW-0719">Serine esterase</keyword>
<dbReference type="InterPro" id="IPR051093">
    <property type="entry name" value="Neuroligin/BSAL"/>
</dbReference>
<feature type="transmembrane region" description="Helical" evidence="8">
    <location>
        <begin position="567"/>
        <end position="589"/>
    </location>
</feature>
<dbReference type="InterPro" id="IPR002018">
    <property type="entry name" value="CarbesteraseB"/>
</dbReference>
<evidence type="ECO:0000256" key="3">
    <source>
        <dbReference type="ARBA" id="ARBA00022729"/>
    </source>
</evidence>
<dbReference type="InterPro" id="IPR029058">
    <property type="entry name" value="AB_hydrolase_fold"/>
</dbReference>
<dbReference type="InterPro" id="IPR019819">
    <property type="entry name" value="Carboxylesterase_B_CS"/>
</dbReference>
<dbReference type="PROSITE" id="PS00122">
    <property type="entry name" value="CARBOXYLESTERASE_B_1"/>
    <property type="match status" value="1"/>
</dbReference>
<dbReference type="InterPro" id="IPR019826">
    <property type="entry name" value="Carboxylesterase_B_AS"/>
</dbReference>
<evidence type="ECO:0000256" key="6">
    <source>
        <dbReference type="ARBA" id="ARBA00023180"/>
    </source>
</evidence>
<keyword evidence="8" id="KW-0812">Transmembrane</keyword>
<evidence type="ECO:0000313" key="10">
    <source>
        <dbReference type="EMBL" id="QIK02117.1"/>
    </source>
</evidence>
<evidence type="ECO:0000256" key="2">
    <source>
        <dbReference type="ARBA" id="ARBA00022487"/>
    </source>
</evidence>
<reference evidence="10" key="1">
    <citation type="submission" date="2019-08" db="EMBL/GenBank/DDBJ databases">
        <authorList>
            <person name="Yi J."/>
            <person name="Wang S."/>
            <person name="Xi J."/>
        </authorList>
    </citation>
    <scope>NUCLEOTIDE SEQUENCE</scope>
</reference>
<evidence type="ECO:0000256" key="4">
    <source>
        <dbReference type="ARBA" id="ARBA00022801"/>
    </source>
</evidence>
<keyword evidence="8" id="KW-1133">Transmembrane helix</keyword>
<evidence type="ECO:0000256" key="8">
    <source>
        <dbReference type="SAM" id="Phobius"/>
    </source>
</evidence>
<evidence type="ECO:0000256" key="1">
    <source>
        <dbReference type="ARBA" id="ARBA00005964"/>
    </source>
</evidence>
<name>A0A6G7SK25_HOLPA</name>
<accession>A0A6G7SK25</accession>
<dbReference type="GO" id="GO:0052689">
    <property type="term" value="F:carboxylic ester hydrolase activity"/>
    <property type="evidence" value="ECO:0007669"/>
    <property type="project" value="UniProtKB-KW"/>
</dbReference>
<evidence type="ECO:0000256" key="7">
    <source>
        <dbReference type="RuleBase" id="RU361235"/>
    </source>
</evidence>
<keyword evidence="3 7" id="KW-0732">Signal</keyword>
<dbReference type="Pfam" id="PF00135">
    <property type="entry name" value="COesterase"/>
    <property type="match status" value="1"/>
</dbReference>
<dbReference type="PANTHER" id="PTHR43903">
    <property type="entry name" value="NEUROLIGIN"/>
    <property type="match status" value="1"/>
</dbReference>
<feature type="signal peptide" evidence="7">
    <location>
        <begin position="1"/>
        <end position="18"/>
    </location>
</feature>
<dbReference type="EC" id="3.1.1.-" evidence="7"/>
<dbReference type="SUPFAM" id="SSF53474">
    <property type="entry name" value="alpha/beta-Hydrolases"/>
    <property type="match status" value="1"/>
</dbReference>
<keyword evidence="6" id="KW-0325">Glycoprotein</keyword>